<keyword evidence="2" id="KW-1185">Reference proteome</keyword>
<name>A0ABU5DI44_9BURK</name>
<comment type="caution">
    <text evidence="1">The sequence shown here is derived from an EMBL/GenBank/DDBJ whole genome shotgun (WGS) entry which is preliminary data.</text>
</comment>
<gene>
    <name evidence="1" type="ORF">SNE35_09750</name>
</gene>
<dbReference type="Proteomes" id="UP001285263">
    <property type="component" value="Unassembled WGS sequence"/>
</dbReference>
<protein>
    <submittedName>
        <fullName evidence="1">HEPN domain-containing protein</fullName>
    </submittedName>
</protein>
<evidence type="ECO:0000313" key="1">
    <source>
        <dbReference type="EMBL" id="MDY0744792.1"/>
    </source>
</evidence>
<reference evidence="1 2" key="1">
    <citation type="submission" date="2023-11" db="EMBL/GenBank/DDBJ databases">
        <title>Paucibacter sp. nov., isolated from fresh soil in Korea.</title>
        <authorList>
            <person name="Le N.T.T."/>
        </authorList>
    </citation>
    <scope>NUCLEOTIDE SEQUENCE [LARGE SCALE GENOMIC DNA]</scope>
    <source>
        <strain evidence="1 2">R3-3</strain>
    </source>
</reference>
<proteinExistence type="predicted"/>
<accession>A0ABU5DI44</accession>
<sequence length="373" mass="41856">MDVRDGDETKVEPMHEYVAVLRCQTWNVWPERSGVEEHPFPVGDGRGGVLHARLVVLSYEQRPIPHYFDDKETKAGGLLWDGRTPGHLNLRDAILKCPEDRIELSFQHRYARHGEVDVCLNFKCQGDPSPETVDSLRATTHAVISLINLSLHEYLVPAAPFQLLKVEPDGKSSLSSSIQIQVTRPRREYPEQELQAAVSSIAHALRSSRFGPKLVTALELYAAHFSEAQARVRFLLLVVAIESLCTPTRKHEVSVDLLTRWQAELGAEMEALERSTEEWLSLDALKRELGFRSDDSIRSQFRKLFASLPGVPAEESKDLQRRALHVYDKRSTLVHEGELPSEELVGLEKEACLLLEKVFAETLASTAEVPGGG</sequence>
<organism evidence="1 2">
    <name type="scientific">Roseateles agri</name>
    <dbReference type="NCBI Taxonomy" id="3098619"/>
    <lineage>
        <taxon>Bacteria</taxon>
        <taxon>Pseudomonadati</taxon>
        <taxon>Pseudomonadota</taxon>
        <taxon>Betaproteobacteria</taxon>
        <taxon>Burkholderiales</taxon>
        <taxon>Sphaerotilaceae</taxon>
        <taxon>Roseateles</taxon>
    </lineage>
</organism>
<dbReference type="EMBL" id="JAXCLA010000003">
    <property type="protein sequence ID" value="MDY0744792.1"/>
    <property type="molecule type" value="Genomic_DNA"/>
</dbReference>
<evidence type="ECO:0000313" key="2">
    <source>
        <dbReference type="Proteomes" id="UP001285263"/>
    </source>
</evidence>
<dbReference type="RefSeq" id="WP_320422704.1">
    <property type="nucleotide sequence ID" value="NZ_JAXCLA010000003.1"/>
</dbReference>